<dbReference type="Gene3D" id="1.10.150.130">
    <property type="match status" value="1"/>
</dbReference>
<dbReference type="OrthoDB" id="7388552at2"/>
<dbReference type="InterPro" id="IPR011010">
    <property type="entry name" value="DNA_brk_join_enz"/>
</dbReference>
<dbReference type="PANTHER" id="PTHR30629:SF2">
    <property type="entry name" value="PROPHAGE INTEGRASE INTS-RELATED"/>
    <property type="match status" value="1"/>
</dbReference>
<keyword evidence="9" id="KW-1185">Reference proteome</keyword>
<dbReference type="Gene3D" id="3.30.160.390">
    <property type="entry name" value="Integrase, DNA-binding domain"/>
    <property type="match status" value="1"/>
</dbReference>
<dbReference type="PROSITE" id="PS51898">
    <property type="entry name" value="TYR_RECOMBINASE"/>
    <property type="match status" value="1"/>
</dbReference>
<evidence type="ECO:0000256" key="2">
    <source>
        <dbReference type="ARBA" id="ARBA00022908"/>
    </source>
</evidence>
<dbReference type="InterPro" id="IPR038488">
    <property type="entry name" value="Integrase_DNA-bd_sf"/>
</dbReference>
<dbReference type="Pfam" id="PF22022">
    <property type="entry name" value="Phage_int_M"/>
    <property type="match status" value="1"/>
</dbReference>
<proteinExistence type="inferred from homology"/>
<keyword evidence="2" id="KW-0229">DNA integration</keyword>
<dbReference type="PANTHER" id="PTHR30629">
    <property type="entry name" value="PROPHAGE INTEGRASE"/>
    <property type="match status" value="1"/>
</dbReference>
<dbReference type="GO" id="GO:0003677">
    <property type="term" value="F:DNA binding"/>
    <property type="evidence" value="ECO:0007669"/>
    <property type="project" value="UniProtKB-UniRule"/>
</dbReference>
<dbReference type="EMBL" id="RAPF01000001">
    <property type="protein sequence ID" value="RKF23397.1"/>
    <property type="molecule type" value="Genomic_DNA"/>
</dbReference>
<evidence type="ECO:0000256" key="4">
    <source>
        <dbReference type="ARBA" id="ARBA00023172"/>
    </source>
</evidence>
<feature type="domain" description="Tyr recombinase" evidence="6">
    <location>
        <begin position="224"/>
        <end position="425"/>
    </location>
</feature>
<dbReference type="AlphaFoldDB" id="A0A420ERU4"/>
<protein>
    <submittedName>
        <fullName evidence="8">DUF4102 domain-containing protein</fullName>
    </submittedName>
</protein>
<sequence>MRVPASIFRGIDSRFEGIVAENLSDTRVRKAAAKASDYKITDGKGLFVLVRPNGSKLWRMRYRFAGKEKLLSFGPYPEVSLAEAREKRDQARKLVRDGVDPSLEKKRRALSVAQSSGYSVERVSREWFELNKGRWTPVHSNDVIHSLERDVFSHVGSLPIADLDQALLIEVLRKIERRGAIETAKRVRQRLSGVFFYAQSLGIVRDNPAEAVISALKPKPKSRRQAAVTDLSELQELLRKSEGSGAYPVTLLASRLLALTAVRPGVIRGAQWSEFSGFDMEGDEEAPEALWTIPAERMKLALTRKDEGEFDHLVPLAPTAVETIRAVHRLTGRGALTFPSQRHAHKPLSENAIGYLYNRVGWHGRHVPHGWRAAFSTIMNEWAKEHGRADDRAVIDLMLAHLPKEKVEAAYNRAQFMPRRRQLANKWADMLMEGARPAAELLTVARR</sequence>
<dbReference type="InterPro" id="IPR044068">
    <property type="entry name" value="CB"/>
</dbReference>
<dbReference type="Proteomes" id="UP000284395">
    <property type="component" value="Unassembled WGS sequence"/>
</dbReference>
<comment type="similarity">
    <text evidence="1">Belongs to the 'phage' integrase family.</text>
</comment>
<gene>
    <name evidence="8" type="ORF">D6851_02690</name>
</gene>
<dbReference type="Gene3D" id="1.10.443.10">
    <property type="entry name" value="Intergrase catalytic core"/>
    <property type="match status" value="1"/>
</dbReference>
<dbReference type="GO" id="GO:0006310">
    <property type="term" value="P:DNA recombination"/>
    <property type="evidence" value="ECO:0007669"/>
    <property type="project" value="UniProtKB-KW"/>
</dbReference>
<dbReference type="GO" id="GO:0015074">
    <property type="term" value="P:DNA integration"/>
    <property type="evidence" value="ECO:0007669"/>
    <property type="project" value="UniProtKB-KW"/>
</dbReference>
<feature type="domain" description="Core-binding (CB)" evidence="7">
    <location>
        <begin position="118"/>
        <end position="199"/>
    </location>
</feature>
<dbReference type="InterPro" id="IPR053876">
    <property type="entry name" value="Phage_int_M"/>
</dbReference>
<dbReference type="Pfam" id="PF13356">
    <property type="entry name" value="Arm-DNA-bind_3"/>
    <property type="match status" value="1"/>
</dbReference>
<reference evidence="8 9" key="1">
    <citation type="submission" date="2018-09" db="EMBL/GenBank/DDBJ databases">
        <title>Altererythrobacter spongiae sp. nov., isolated from a marine sponge.</title>
        <authorList>
            <person name="Zhuang L."/>
            <person name="Luo L."/>
        </authorList>
    </citation>
    <scope>NUCLEOTIDE SEQUENCE [LARGE SCALE GENOMIC DNA]</scope>
    <source>
        <strain evidence="8 9">HN-Y73</strain>
    </source>
</reference>
<dbReference type="InterPro" id="IPR050808">
    <property type="entry name" value="Phage_Integrase"/>
</dbReference>
<evidence type="ECO:0000256" key="1">
    <source>
        <dbReference type="ARBA" id="ARBA00008857"/>
    </source>
</evidence>
<comment type="caution">
    <text evidence="8">The sequence shown here is derived from an EMBL/GenBank/DDBJ whole genome shotgun (WGS) entry which is preliminary data.</text>
</comment>
<evidence type="ECO:0000256" key="5">
    <source>
        <dbReference type="PROSITE-ProRule" id="PRU01248"/>
    </source>
</evidence>
<accession>A0A420ERU4</accession>
<dbReference type="PROSITE" id="PS51900">
    <property type="entry name" value="CB"/>
    <property type="match status" value="1"/>
</dbReference>
<dbReference type="CDD" id="cd00801">
    <property type="entry name" value="INT_P4_C"/>
    <property type="match status" value="1"/>
</dbReference>
<dbReference type="InterPro" id="IPR013762">
    <property type="entry name" value="Integrase-like_cat_sf"/>
</dbReference>
<evidence type="ECO:0000259" key="6">
    <source>
        <dbReference type="PROSITE" id="PS51898"/>
    </source>
</evidence>
<organism evidence="8 9">
    <name type="scientific">Altericroceibacterium spongiae</name>
    <dbReference type="NCBI Taxonomy" id="2320269"/>
    <lineage>
        <taxon>Bacteria</taxon>
        <taxon>Pseudomonadati</taxon>
        <taxon>Pseudomonadota</taxon>
        <taxon>Alphaproteobacteria</taxon>
        <taxon>Sphingomonadales</taxon>
        <taxon>Erythrobacteraceae</taxon>
        <taxon>Altericroceibacterium</taxon>
    </lineage>
</organism>
<keyword evidence="4" id="KW-0233">DNA recombination</keyword>
<keyword evidence="3 5" id="KW-0238">DNA-binding</keyword>
<evidence type="ECO:0000256" key="3">
    <source>
        <dbReference type="ARBA" id="ARBA00023125"/>
    </source>
</evidence>
<evidence type="ECO:0000259" key="7">
    <source>
        <dbReference type="PROSITE" id="PS51900"/>
    </source>
</evidence>
<dbReference type="InterPro" id="IPR025166">
    <property type="entry name" value="Integrase_DNA_bind_dom"/>
</dbReference>
<evidence type="ECO:0000313" key="8">
    <source>
        <dbReference type="EMBL" id="RKF23397.1"/>
    </source>
</evidence>
<name>A0A420ERU4_9SPHN</name>
<dbReference type="InterPro" id="IPR002104">
    <property type="entry name" value="Integrase_catalytic"/>
</dbReference>
<evidence type="ECO:0000313" key="9">
    <source>
        <dbReference type="Proteomes" id="UP000284395"/>
    </source>
</evidence>
<dbReference type="InterPro" id="IPR010998">
    <property type="entry name" value="Integrase_recombinase_N"/>
</dbReference>
<dbReference type="SUPFAM" id="SSF56349">
    <property type="entry name" value="DNA breaking-rejoining enzymes"/>
    <property type="match status" value="1"/>
</dbReference>